<evidence type="ECO:0000313" key="3">
    <source>
        <dbReference type="Proteomes" id="UP000447434"/>
    </source>
</evidence>
<protein>
    <submittedName>
        <fullName evidence="2">Uncharacterized protein</fullName>
    </submittedName>
</protein>
<name>A0A6A4Q213_LUPAL</name>
<dbReference type="PANTHER" id="PTHR36019">
    <property type="entry name" value="PLANT/PROTEIN"/>
    <property type="match status" value="1"/>
</dbReference>
<dbReference type="PANTHER" id="PTHR36019:SF7">
    <property type="match status" value="1"/>
</dbReference>
<dbReference type="Proteomes" id="UP000447434">
    <property type="component" value="Chromosome 9"/>
</dbReference>
<dbReference type="AlphaFoldDB" id="A0A6A4Q213"/>
<dbReference type="OrthoDB" id="1847777at2759"/>
<organism evidence="2 3">
    <name type="scientific">Lupinus albus</name>
    <name type="common">White lupine</name>
    <name type="synonym">Lupinus termis</name>
    <dbReference type="NCBI Taxonomy" id="3870"/>
    <lineage>
        <taxon>Eukaryota</taxon>
        <taxon>Viridiplantae</taxon>
        <taxon>Streptophyta</taxon>
        <taxon>Embryophyta</taxon>
        <taxon>Tracheophyta</taxon>
        <taxon>Spermatophyta</taxon>
        <taxon>Magnoliopsida</taxon>
        <taxon>eudicotyledons</taxon>
        <taxon>Gunneridae</taxon>
        <taxon>Pentapetalae</taxon>
        <taxon>rosids</taxon>
        <taxon>fabids</taxon>
        <taxon>Fabales</taxon>
        <taxon>Fabaceae</taxon>
        <taxon>Papilionoideae</taxon>
        <taxon>50 kb inversion clade</taxon>
        <taxon>genistoids sensu lato</taxon>
        <taxon>core genistoids</taxon>
        <taxon>Genisteae</taxon>
        <taxon>Lupinus</taxon>
    </lineage>
</organism>
<comment type="caution">
    <text evidence="2">The sequence shown here is derived from an EMBL/GenBank/DDBJ whole genome shotgun (WGS) entry which is preliminary data.</text>
</comment>
<feature type="compositionally biased region" description="Basic residues" evidence="1">
    <location>
        <begin position="61"/>
        <end position="71"/>
    </location>
</feature>
<keyword evidence="3" id="KW-1185">Reference proteome</keyword>
<sequence>MSLNCLTCGNALQRVKSDKEYAPENKGSMKMKMNIERMWSGNISETTTQHVVLGGGSVSKIKKEHHHRMRRSNSTGNNVGPRLVRSSGMRRDWSLEDLLNGHQNKRTKIIK</sequence>
<evidence type="ECO:0000256" key="1">
    <source>
        <dbReference type="SAM" id="MobiDB-lite"/>
    </source>
</evidence>
<gene>
    <name evidence="2" type="ORF">Lalb_Chr09g0334701</name>
</gene>
<accession>A0A6A4Q213</accession>
<reference evidence="3" key="1">
    <citation type="journal article" date="2020" name="Nat. Commun.">
        <title>Genome sequence of the cluster root forming white lupin.</title>
        <authorList>
            <person name="Hufnagel B."/>
            <person name="Marques A."/>
            <person name="Soriano A."/>
            <person name="Marques L."/>
            <person name="Divol F."/>
            <person name="Doumas P."/>
            <person name="Sallet E."/>
            <person name="Mancinotti D."/>
            <person name="Carrere S."/>
            <person name="Marande W."/>
            <person name="Arribat S."/>
            <person name="Keller J."/>
            <person name="Huneau C."/>
            <person name="Blein T."/>
            <person name="Aime D."/>
            <person name="Laguerre M."/>
            <person name="Taylor J."/>
            <person name="Schubert V."/>
            <person name="Nelson M."/>
            <person name="Geu-Flores F."/>
            <person name="Crespi M."/>
            <person name="Gallardo-Guerrero K."/>
            <person name="Delaux P.-M."/>
            <person name="Salse J."/>
            <person name="Berges H."/>
            <person name="Guyot R."/>
            <person name="Gouzy J."/>
            <person name="Peret B."/>
        </authorList>
    </citation>
    <scope>NUCLEOTIDE SEQUENCE [LARGE SCALE GENOMIC DNA]</scope>
    <source>
        <strain evidence="3">cv. Amiga</strain>
    </source>
</reference>
<evidence type="ECO:0000313" key="2">
    <source>
        <dbReference type="EMBL" id="KAE9607868.1"/>
    </source>
</evidence>
<dbReference type="EMBL" id="WOCE01000009">
    <property type="protein sequence ID" value="KAE9607868.1"/>
    <property type="molecule type" value="Genomic_DNA"/>
</dbReference>
<proteinExistence type="predicted"/>
<feature type="region of interest" description="Disordered" evidence="1">
    <location>
        <begin position="61"/>
        <end position="87"/>
    </location>
</feature>